<protein>
    <submittedName>
        <fullName evidence="2">Uncharacterized protein</fullName>
    </submittedName>
</protein>
<dbReference type="AlphaFoldDB" id="A0A9P6SPU5"/>
<dbReference type="Pfam" id="PF14441">
    <property type="entry name" value="OTT_1508_deam"/>
    <property type="match status" value="1"/>
</dbReference>
<keyword evidence="3" id="KW-1185">Reference proteome</keyword>
<comment type="caution">
    <text evidence="2">The sequence shown here is derived from an EMBL/GenBank/DDBJ whole genome shotgun (WGS) entry which is preliminary data.</text>
</comment>
<proteinExistence type="predicted"/>
<evidence type="ECO:0000256" key="1">
    <source>
        <dbReference type="SAM" id="MobiDB-lite"/>
    </source>
</evidence>
<name>A0A9P6SPU5_9HELO</name>
<gene>
    <name evidence="2" type="ORF">D0Z07_9376</name>
</gene>
<feature type="compositionally biased region" description="Basic residues" evidence="1">
    <location>
        <begin position="1"/>
        <end position="11"/>
    </location>
</feature>
<evidence type="ECO:0000313" key="2">
    <source>
        <dbReference type="EMBL" id="KAG0644925.1"/>
    </source>
</evidence>
<feature type="region of interest" description="Disordered" evidence="1">
    <location>
        <begin position="1"/>
        <end position="64"/>
    </location>
</feature>
<dbReference type="PANTHER" id="PTHR42037">
    <property type="match status" value="1"/>
</dbReference>
<dbReference type="InterPro" id="IPR027796">
    <property type="entry name" value="OTT_1508_deam-like"/>
</dbReference>
<organism evidence="2 3">
    <name type="scientific">Hyphodiscus hymeniophilus</name>
    <dbReference type="NCBI Taxonomy" id="353542"/>
    <lineage>
        <taxon>Eukaryota</taxon>
        <taxon>Fungi</taxon>
        <taxon>Dikarya</taxon>
        <taxon>Ascomycota</taxon>
        <taxon>Pezizomycotina</taxon>
        <taxon>Leotiomycetes</taxon>
        <taxon>Helotiales</taxon>
        <taxon>Hyphodiscaceae</taxon>
        <taxon>Hyphodiscus</taxon>
    </lineage>
</organism>
<reference evidence="2" key="1">
    <citation type="submission" date="2019-07" db="EMBL/GenBank/DDBJ databases">
        <title>Hyphodiscus hymeniophilus genome sequencing and assembly.</title>
        <authorList>
            <person name="Kramer G."/>
            <person name="Nodwell J."/>
        </authorList>
    </citation>
    <scope>NUCLEOTIDE SEQUENCE</scope>
    <source>
        <strain evidence="2">ATCC 34498</strain>
    </source>
</reference>
<dbReference type="EMBL" id="VNKQ01000022">
    <property type="protein sequence ID" value="KAG0644925.1"/>
    <property type="molecule type" value="Genomic_DNA"/>
</dbReference>
<dbReference type="PANTHER" id="PTHR42037:SF1">
    <property type="match status" value="1"/>
</dbReference>
<dbReference type="OrthoDB" id="4851849at2759"/>
<feature type="compositionally biased region" description="Polar residues" evidence="1">
    <location>
        <begin position="41"/>
        <end position="51"/>
    </location>
</feature>
<sequence length="611" mass="69144">MPAKQEKKKKPATASIKKSRAEEVAPQRESLTPTKKKAPKNPSQASTKEVLSTSSMTKKSSKHMPVKLLSVKSTPAKQRLVKKDPMNQNPTQLHVMPTQIARVDGSANIWTAAISRRFYRSIDTLFQKLNQGARTTQVPENYRTQKHQTHEDSKAYALLYEEELHLADHFAFLAQVEAGPGFVSAVTIEESYNPPCFTVRLASNESPTPYVKEGLEKILQVVRDHAHKGRNRDTYRMRLLDEVVDLSQKRIYARLRCAGRGPTLHDDTQEPASLSSKIQTQMLNMGGPSLKPALLELIELLNLVETAPSERQTQLLKDVIHKSYAVSHQGNFRSLATNLRAKGVGQALCERREVLEIDKLSKYLEICNDLIRLSRQPSTSRQCLDMRLEILPSYTPIKSLGSPVKCHTHAEVQLVLFYEQYPTQLPPRAIGSSKSACFLCDMFIQKHGSFGISHSHMKLYRMWTIPDVSWMSSQQIERFQNVVQAMAMNIETLVKENVYQHRPVIESRAHILQISQASETASSVATSTISEAQLVDYIFDFEEVDHGRILVSECRDIENISDDLRVNVRSLSHSELRVHNTGAPQGTTFHVHDDEEHELRVSMIWNSPPTQ</sequence>
<accession>A0A9P6SPU5</accession>
<dbReference type="Proteomes" id="UP000785200">
    <property type="component" value="Unassembled WGS sequence"/>
</dbReference>
<evidence type="ECO:0000313" key="3">
    <source>
        <dbReference type="Proteomes" id="UP000785200"/>
    </source>
</evidence>